<reference evidence="2 3" key="1">
    <citation type="submission" date="2006-12" db="EMBL/GenBank/DDBJ databases">
        <title>Complete sequence of Chlorobium phaeobacteroides DSM 266.</title>
        <authorList>
            <consortium name="US DOE Joint Genome Institute"/>
            <person name="Copeland A."/>
            <person name="Lucas S."/>
            <person name="Lapidus A."/>
            <person name="Barry K."/>
            <person name="Detter J.C."/>
            <person name="Glavina del Rio T."/>
            <person name="Hammon N."/>
            <person name="Israni S."/>
            <person name="Pitluck S."/>
            <person name="Goltsman E."/>
            <person name="Schmutz J."/>
            <person name="Larimer F."/>
            <person name="Land M."/>
            <person name="Hauser L."/>
            <person name="Mikhailova N."/>
            <person name="Li T."/>
            <person name="Overmann J."/>
            <person name="Bryant D.A."/>
            <person name="Richardson P."/>
        </authorList>
    </citation>
    <scope>NUCLEOTIDE SEQUENCE [LARGE SCALE GENOMIC DNA]</scope>
    <source>
        <strain evidence="2 3">DSM 266</strain>
    </source>
</reference>
<dbReference type="eggNOG" id="COG5464">
    <property type="taxonomic scope" value="Bacteria"/>
</dbReference>
<accession>A1BIF9</accession>
<dbReference type="Proteomes" id="UP000008701">
    <property type="component" value="Chromosome"/>
</dbReference>
<dbReference type="PANTHER" id="PTHR35586">
    <property type="entry name" value="SLL1691 PROTEIN"/>
    <property type="match status" value="1"/>
</dbReference>
<dbReference type="KEGG" id="cph:Cpha266_2183"/>
<protein>
    <recommendedName>
        <fullName evidence="1">DUF4351 domain-containing protein</fullName>
    </recommendedName>
</protein>
<dbReference type="OrthoDB" id="595676at2"/>
<keyword evidence="3" id="KW-1185">Reference proteome</keyword>
<dbReference type="EMBL" id="CP000492">
    <property type="protein sequence ID" value="ABL66186.1"/>
    <property type="molecule type" value="Genomic_DNA"/>
</dbReference>
<name>A1BIF9_CHLPD</name>
<gene>
    <name evidence="2" type="ordered locus">Cpha266_2183</name>
</gene>
<dbReference type="AlphaFoldDB" id="A1BIF9"/>
<sequence>MENSNDHYDSPWKEAIEHYFSEFMAFYFPNAYAEIDWSKEHVFLDQELRAVVQDAELGTRFVDRLVRVTELCGNESWIYIHVEVQGTKQSEFAERMFVYNYRIFDRYKRPVASLAVLADEHKLWKPTSYGFSVLGCRHTLEFPIAKLTDYEDKLEELLASDNAFGWITAAHILTQKTRTEDQERYNAKLRLLRILYDRHWDKQRVINLFNVIDWLMQLPEWLNSKVWQELETIEEKEKVQYITSVERIGIAKGIAKGRVEGRVEGESRLLKRLLERRFGPLPEWASERLRGAKEEELEGWSEAVLTAPTLEAVFGKTDLS</sequence>
<evidence type="ECO:0000313" key="3">
    <source>
        <dbReference type="Proteomes" id="UP000008701"/>
    </source>
</evidence>
<dbReference type="Pfam" id="PF14261">
    <property type="entry name" value="DUF4351"/>
    <property type="match status" value="1"/>
</dbReference>
<organism evidence="2 3">
    <name type="scientific">Chlorobium phaeobacteroides (strain DSM 266 / SMG 266 / 2430)</name>
    <dbReference type="NCBI Taxonomy" id="290317"/>
    <lineage>
        <taxon>Bacteria</taxon>
        <taxon>Pseudomonadati</taxon>
        <taxon>Chlorobiota</taxon>
        <taxon>Chlorobiia</taxon>
        <taxon>Chlorobiales</taxon>
        <taxon>Chlorobiaceae</taxon>
        <taxon>Chlorobium/Pelodictyon group</taxon>
        <taxon>Chlorobium</taxon>
    </lineage>
</organism>
<dbReference type="InterPro" id="IPR025587">
    <property type="entry name" value="DUF4351"/>
</dbReference>
<dbReference type="PANTHER" id="PTHR35586:SF1">
    <property type="entry name" value="SLL1691 PROTEIN"/>
    <property type="match status" value="1"/>
</dbReference>
<dbReference type="STRING" id="290317.Cpha266_2183"/>
<dbReference type="RefSeq" id="WP_011745984.1">
    <property type="nucleotide sequence ID" value="NC_008639.1"/>
</dbReference>
<feature type="domain" description="DUF4351" evidence="1">
    <location>
        <begin position="260"/>
        <end position="306"/>
    </location>
</feature>
<proteinExistence type="predicted"/>
<dbReference type="HOGENOM" id="CLU_071039_1_1_10"/>
<evidence type="ECO:0000259" key="1">
    <source>
        <dbReference type="Pfam" id="PF14261"/>
    </source>
</evidence>
<evidence type="ECO:0000313" key="2">
    <source>
        <dbReference type="EMBL" id="ABL66186.1"/>
    </source>
</evidence>